<evidence type="ECO:0000313" key="5">
    <source>
        <dbReference type="Proteomes" id="UP000087171"/>
    </source>
</evidence>
<proteinExistence type="predicted"/>
<evidence type="ECO:0000256" key="3">
    <source>
        <dbReference type="ARBA" id="ARBA00022640"/>
    </source>
</evidence>
<gene>
    <name evidence="6" type="primary">LOC101515347</name>
</gene>
<keyword evidence="3" id="KW-0934">Plastid</keyword>
<evidence type="ECO:0000313" key="6">
    <source>
        <dbReference type="RefSeq" id="XP_004501564.1"/>
    </source>
</evidence>
<dbReference type="RefSeq" id="XP_004501564.1">
    <property type="nucleotide sequence ID" value="XM_004501507.3"/>
</dbReference>
<comment type="subcellular location">
    <subcellularLocation>
        <location evidence="1">Plastid</location>
        <location evidence="1">Chloroplast</location>
    </subcellularLocation>
</comment>
<dbReference type="KEGG" id="cam:101515347"/>
<dbReference type="GO" id="GO:0009658">
    <property type="term" value="P:chloroplast organization"/>
    <property type="evidence" value="ECO:0007669"/>
    <property type="project" value="TreeGrafter"/>
</dbReference>
<dbReference type="GO" id="GO:0009507">
    <property type="term" value="C:chloroplast"/>
    <property type="evidence" value="ECO:0007669"/>
    <property type="project" value="UniProtKB-SubCell"/>
</dbReference>
<dbReference type="PANTHER" id="PTHR33415:SF15">
    <property type="entry name" value="PROTEIN DCL HOMOLOG, CHLOROPLASTIC"/>
    <property type="match status" value="1"/>
</dbReference>
<dbReference type="Gene3D" id="3.10.450.40">
    <property type="match status" value="1"/>
</dbReference>
<dbReference type="GO" id="GO:1901259">
    <property type="term" value="P:chloroplast rRNA processing"/>
    <property type="evidence" value="ECO:0007669"/>
    <property type="project" value="UniProtKB-ARBA"/>
</dbReference>
<dbReference type="FunFam" id="3.10.450.40:FF:000008">
    <property type="entry name" value="Protein DCL, chloroplastic"/>
    <property type="match status" value="1"/>
</dbReference>
<dbReference type="STRING" id="3827.A0A1S2YB92"/>
<protein>
    <submittedName>
        <fullName evidence="6">Protein DCL homolog, chloroplastic</fullName>
    </submittedName>
</protein>
<dbReference type="OrthoDB" id="409625at2759"/>
<dbReference type="Pfam" id="PF11523">
    <property type="entry name" value="DUF3223"/>
    <property type="match status" value="1"/>
</dbReference>
<sequence length="211" mass="24735">MAFSLSNTKIPLPRLHKNRFSFHSSRLILSLPFFKTPLLHSSFSPLKASASDGDSLLGKPVFSQKNGIVEERSYCYEQEEEDSTEEDKWIDWEDQILDDTVPLVGFVRMILHSGQYENGDRLSPEHEKTILEKLLPFHPEFQKKIGCGIDYITIGYHPDFDRSRCMFIVRQDGEHVDFSYWKCVKGLIRKNYPLYADSFILRHFRKRSRNL</sequence>
<dbReference type="PANTHER" id="PTHR33415">
    <property type="entry name" value="PROTEIN EMBRYO DEFECTIVE 514"/>
    <property type="match status" value="1"/>
</dbReference>
<keyword evidence="4" id="KW-0809">Transit peptide</keyword>
<evidence type="ECO:0000256" key="4">
    <source>
        <dbReference type="ARBA" id="ARBA00022946"/>
    </source>
</evidence>
<evidence type="ECO:0000256" key="2">
    <source>
        <dbReference type="ARBA" id="ARBA00022528"/>
    </source>
</evidence>
<dbReference type="InterPro" id="IPR044673">
    <property type="entry name" value="DCL-like"/>
</dbReference>
<reference evidence="6" key="2">
    <citation type="submission" date="2025-08" db="UniProtKB">
        <authorList>
            <consortium name="RefSeq"/>
        </authorList>
    </citation>
    <scope>IDENTIFICATION</scope>
    <source>
        <tissue evidence="6">Etiolated seedlings</tissue>
    </source>
</reference>
<reference evidence="5" key="1">
    <citation type="journal article" date="2013" name="Nat. Biotechnol.">
        <title>Draft genome sequence of chickpea (Cicer arietinum) provides a resource for trait improvement.</title>
        <authorList>
            <person name="Varshney R.K."/>
            <person name="Song C."/>
            <person name="Saxena R.K."/>
            <person name="Azam S."/>
            <person name="Yu S."/>
            <person name="Sharpe A.G."/>
            <person name="Cannon S."/>
            <person name="Baek J."/>
            <person name="Rosen B.D."/>
            <person name="Tar'an B."/>
            <person name="Millan T."/>
            <person name="Zhang X."/>
            <person name="Ramsay L.D."/>
            <person name="Iwata A."/>
            <person name="Wang Y."/>
            <person name="Nelson W."/>
            <person name="Farmer A.D."/>
            <person name="Gaur P.M."/>
            <person name="Soderlund C."/>
            <person name="Penmetsa R.V."/>
            <person name="Xu C."/>
            <person name="Bharti A.K."/>
            <person name="He W."/>
            <person name="Winter P."/>
            <person name="Zhao S."/>
            <person name="Hane J.K."/>
            <person name="Carrasquilla-Garcia N."/>
            <person name="Condie J.A."/>
            <person name="Upadhyaya H.D."/>
            <person name="Luo M.C."/>
            <person name="Thudi M."/>
            <person name="Gowda C.L."/>
            <person name="Singh N.P."/>
            <person name="Lichtenzveig J."/>
            <person name="Gali K.K."/>
            <person name="Rubio J."/>
            <person name="Nadarajan N."/>
            <person name="Dolezel J."/>
            <person name="Bansal K.C."/>
            <person name="Xu X."/>
            <person name="Edwards D."/>
            <person name="Zhang G."/>
            <person name="Kahl G."/>
            <person name="Gil J."/>
            <person name="Singh K.B."/>
            <person name="Datta S.K."/>
            <person name="Jackson S.A."/>
            <person name="Wang J."/>
            <person name="Cook D.R."/>
        </authorList>
    </citation>
    <scope>NUCLEOTIDE SEQUENCE [LARGE SCALE GENOMIC DNA]</scope>
    <source>
        <strain evidence="5">cv. CDC Frontier</strain>
    </source>
</reference>
<dbReference type="PaxDb" id="3827-XP_004501564.1"/>
<accession>A0A1S2YB92</accession>
<name>A0A1S2YB92_CICAR</name>
<keyword evidence="2" id="KW-0150">Chloroplast</keyword>
<dbReference type="eggNOG" id="ENOG502RXJ7">
    <property type="taxonomic scope" value="Eukaryota"/>
</dbReference>
<keyword evidence="5" id="KW-1185">Reference proteome</keyword>
<evidence type="ECO:0000256" key="1">
    <source>
        <dbReference type="ARBA" id="ARBA00004229"/>
    </source>
</evidence>
<dbReference type="AlphaFoldDB" id="A0A1S2YB92"/>
<dbReference type="Proteomes" id="UP000087171">
    <property type="component" value="Chromosome Ca5"/>
</dbReference>
<organism evidence="5 6">
    <name type="scientific">Cicer arietinum</name>
    <name type="common">Chickpea</name>
    <name type="synonym">Garbanzo</name>
    <dbReference type="NCBI Taxonomy" id="3827"/>
    <lineage>
        <taxon>Eukaryota</taxon>
        <taxon>Viridiplantae</taxon>
        <taxon>Streptophyta</taxon>
        <taxon>Embryophyta</taxon>
        <taxon>Tracheophyta</taxon>
        <taxon>Spermatophyta</taxon>
        <taxon>Magnoliopsida</taxon>
        <taxon>eudicotyledons</taxon>
        <taxon>Gunneridae</taxon>
        <taxon>Pentapetalae</taxon>
        <taxon>rosids</taxon>
        <taxon>fabids</taxon>
        <taxon>Fabales</taxon>
        <taxon>Fabaceae</taxon>
        <taxon>Papilionoideae</taxon>
        <taxon>50 kb inversion clade</taxon>
        <taxon>NPAAA clade</taxon>
        <taxon>Hologalegina</taxon>
        <taxon>IRL clade</taxon>
        <taxon>Cicereae</taxon>
        <taxon>Cicer</taxon>
    </lineage>
</organism>
<dbReference type="GeneID" id="101515347"/>